<feature type="coiled-coil region" evidence="6">
    <location>
        <begin position="345"/>
        <end position="379"/>
    </location>
</feature>
<gene>
    <name evidence="8" type="ORF">BVC80_9077g114</name>
</gene>
<dbReference type="STRING" id="56857.A0A200PLU8"/>
<dbReference type="InParanoid" id="A0A200PLU8"/>
<dbReference type="Gene3D" id="2.40.330.10">
    <property type="entry name" value="DNA-binding pseudobarrel domain"/>
    <property type="match status" value="1"/>
</dbReference>
<dbReference type="InterPro" id="IPR003340">
    <property type="entry name" value="B3_DNA-bd"/>
</dbReference>
<dbReference type="Proteomes" id="UP000195402">
    <property type="component" value="Unassembled WGS sequence"/>
</dbReference>
<comment type="subcellular location">
    <subcellularLocation>
        <location evidence="1">Nucleus</location>
    </subcellularLocation>
</comment>
<dbReference type="SUPFAM" id="SSF101936">
    <property type="entry name" value="DNA-binding pseudobarrel domain"/>
    <property type="match status" value="1"/>
</dbReference>
<proteinExistence type="predicted"/>
<dbReference type="PANTHER" id="PTHR31391:SF101">
    <property type="entry name" value="B3 DOMAIN-CONTAINING PROTEIN OS01G0234100"/>
    <property type="match status" value="1"/>
</dbReference>
<evidence type="ECO:0000313" key="8">
    <source>
        <dbReference type="EMBL" id="OUZ99172.1"/>
    </source>
</evidence>
<dbReference type="PANTHER" id="PTHR31391">
    <property type="entry name" value="B3 DOMAIN-CONTAINING PROTEIN OS11G0197600-RELATED"/>
    <property type="match status" value="1"/>
</dbReference>
<evidence type="ECO:0000256" key="2">
    <source>
        <dbReference type="ARBA" id="ARBA00023015"/>
    </source>
</evidence>
<dbReference type="Pfam" id="PF02362">
    <property type="entry name" value="B3"/>
    <property type="match status" value="1"/>
</dbReference>
<evidence type="ECO:0000256" key="5">
    <source>
        <dbReference type="ARBA" id="ARBA00023242"/>
    </source>
</evidence>
<accession>A0A200PLU8</accession>
<feature type="domain" description="TF-B3" evidence="7">
    <location>
        <begin position="39"/>
        <end position="130"/>
    </location>
</feature>
<dbReference type="CDD" id="cd10017">
    <property type="entry name" value="B3_DNA"/>
    <property type="match status" value="1"/>
</dbReference>
<dbReference type="SMART" id="SM01019">
    <property type="entry name" value="B3"/>
    <property type="match status" value="1"/>
</dbReference>
<dbReference type="OrthoDB" id="1909330at2759"/>
<reference evidence="8 9" key="1">
    <citation type="journal article" date="2017" name="Mol. Plant">
        <title>The Genome of Medicinal Plant Macleaya cordata Provides New Insights into Benzylisoquinoline Alkaloids Metabolism.</title>
        <authorList>
            <person name="Liu X."/>
            <person name="Liu Y."/>
            <person name="Huang P."/>
            <person name="Ma Y."/>
            <person name="Qing Z."/>
            <person name="Tang Q."/>
            <person name="Cao H."/>
            <person name="Cheng P."/>
            <person name="Zheng Y."/>
            <person name="Yuan Z."/>
            <person name="Zhou Y."/>
            <person name="Liu J."/>
            <person name="Tang Z."/>
            <person name="Zhuo Y."/>
            <person name="Zhang Y."/>
            <person name="Yu L."/>
            <person name="Huang J."/>
            <person name="Yang P."/>
            <person name="Peng Q."/>
            <person name="Zhang J."/>
            <person name="Jiang W."/>
            <person name="Zhang Z."/>
            <person name="Lin K."/>
            <person name="Ro D.K."/>
            <person name="Chen X."/>
            <person name="Xiong X."/>
            <person name="Shang Y."/>
            <person name="Huang S."/>
            <person name="Zeng J."/>
        </authorList>
    </citation>
    <scope>NUCLEOTIDE SEQUENCE [LARGE SCALE GENOMIC DNA]</scope>
    <source>
        <strain evidence="9">cv. BLH2017</strain>
        <tissue evidence="8">Root</tissue>
    </source>
</reference>
<protein>
    <submittedName>
        <fullName evidence="8">B3 DNA binding domain</fullName>
    </submittedName>
</protein>
<keyword evidence="5" id="KW-0539">Nucleus</keyword>
<dbReference type="EMBL" id="MVGT01004544">
    <property type="protein sequence ID" value="OUZ99172.1"/>
    <property type="molecule type" value="Genomic_DNA"/>
</dbReference>
<evidence type="ECO:0000256" key="1">
    <source>
        <dbReference type="ARBA" id="ARBA00004123"/>
    </source>
</evidence>
<dbReference type="PROSITE" id="PS50863">
    <property type="entry name" value="B3"/>
    <property type="match status" value="1"/>
</dbReference>
<evidence type="ECO:0000256" key="6">
    <source>
        <dbReference type="SAM" id="Coils"/>
    </source>
</evidence>
<dbReference type="AlphaFoldDB" id="A0A200PLU8"/>
<evidence type="ECO:0000256" key="4">
    <source>
        <dbReference type="ARBA" id="ARBA00023163"/>
    </source>
</evidence>
<dbReference type="OMA" id="GMISETI"/>
<dbReference type="GO" id="GO:0003677">
    <property type="term" value="F:DNA binding"/>
    <property type="evidence" value="ECO:0007669"/>
    <property type="project" value="UniProtKB-KW"/>
</dbReference>
<comment type="caution">
    <text evidence="8">The sequence shown here is derived from an EMBL/GenBank/DDBJ whole genome shotgun (WGS) entry which is preliminary data.</text>
</comment>
<dbReference type="GO" id="GO:0005634">
    <property type="term" value="C:nucleus"/>
    <property type="evidence" value="ECO:0007669"/>
    <property type="project" value="UniProtKB-SubCell"/>
</dbReference>
<dbReference type="InterPro" id="IPR015300">
    <property type="entry name" value="DNA-bd_pseudobarrel_sf"/>
</dbReference>
<sequence length="397" mass="44760">MKKSTRKRRTLIETDKVNLSARERAEEIQSCLDPKFPSFVKLMVPSHVSGCFWLGLPSQFCYSNLPKEIVAFTLLDENGEEYTIKYLPEKCGLSGGWKGFAIAHKLVAGDALVFQLVKVTKFKVYIVRTYGSAEVDGALGLLKLDARAKGSDPGKIMKTTKKPVIKRVKFHPSVVFHGDDSPQLSGSDQPETQSAEVINSEVLEGIRFSGSVVEFQDIKNLESFNITVNGLIIDSEISEHVRTKYYELCCSQSSLLHEQLVQGLNCKLVAGLISETVTIADAVRTCKLSTSRDEFAIWVNNLRAFKQLGMNVDFLLSRLEQLVNMAFESEQAVDLKRYREAMIGRARVEEEMRTLDKKLVELKDASKRFEKEIKSLNLKVNAEKYELKFQAEVDAPW</sequence>
<keyword evidence="9" id="KW-1185">Reference proteome</keyword>
<keyword evidence="2" id="KW-0805">Transcription regulation</keyword>
<keyword evidence="6" id="KW-0175">Coiled coil</keyword>
<keyword evidence="3" id="KW-0238">DNA-binding</keyword>
<evidence type="ECO:0000313" key="9">
    <source>
        <dbReference type="Proteomes" id="UP000195402"/>
    </source>
</evidence>
<evidence type="ECO:0000259" key="7">
    <source>
        <dbReference type="PROSITE" id="PS50863"/>
    </source>
</evidence>
<dbReference type="InterPro" id="IPR044837">
    <property type="entry name" value="REM16-like"/>
</dbReference>
<organism evidence="8 9">
    <name type="scientific">Macleaya cordata</name>
    <name type="common">Five-seeded plume-poppy</name>
    <name type="synonym">Bocconia cordata</name>
    <dbReference type="NCBI Taxonomy" id="56857"/>
    <lineage>
        <taxon>Eukaryota</taxon>
        <taxon>Viridiplantae</taxon>
        <taxon>Streptophyta</taxon>
        <taxon>Embryophyta</taxon>
        <taxon>Tracheophyta</taxon>
        <taxon>Spermatophyta</taxon>
        <taxon>Magnoliopsida</taxon>
        <taxon>Ranunculales</taxon>
        <taxon>Papaveraceae</taxon>
        <taxon>Papaveroideae</taxon>
        <taxon>Macleaya</taxon>
    </lineage>
</organism>
<evidence type="ECO:0000256" key="3">
    <source>
        <dbReference type="ARBA" id="ARBA00023125"/>
    </source>
</evidence>
<name>A0A200PLU8_MACCD</name>
<keyword evidence="4" id="KW-0804">Transcription</keyword>